<dbReference type="PROSITE" id="PS01124">
    <property type="entry name" value="HTH_ARAC_FAMILY_2"/>
    <property type="match status" value="1"/>
</dbReference>
<dbReference type="InterPro" id="IPR035418">
    <property type="entry name" value="AraC-bd_2"/>
</dbReference>
<dbReference type="Pfam" id="PF14525">
    <property type="entry name" value="AraC_binding_2"/>
    <property type="match status" value="1"/>
</dbReference>
<gene>
    <name evidence="5" type="ORF">Dfulv_13800</name>
</gene>
<protein>
    <submittedName>
        <fullName evidence="5">AraC family transcriptional regulator</fullName>
    </submittedName>
</protein>
<reference evidence="5" key="2">
    <citation type="submission" date="2022-09" db="EMBL/GenBank/DDBJ databases">
        <title>Biosynthetic gene clusters of Dactylosporangioum fulvum.</title>
        <authorList>
            <person name="Caradec T."/>
        </authorList>
    </citation>
    <scope>NUCLEOTIDE SEQUENCE</scope>
    <source>
        <strain evidence="5">NRRL B-16292</strain>
    </source>
</reference>
<evidence type="ECO:0000256" key="3">
    <source>
        <dbReference type="ARBA" id="ARBA00023163"/>
    </source>
</evidence>
<dbReference type="SUPFAM" id="SSF46689">
    <property type="entry name" value="Homeodomain-like"/>
    <property type="match status" value="1"/>
</dbReference>
<dbReference type="InterPro" id="IPR050204">
    <property type="entry name" value="AraC_XylS_family_regulators"/>
</dbReference>
<accession>A0ABY5W5B9</accession>
<keyword evidence="1" id="KW-0805">Transcription regulation</keyword>
<name>A0ABY5W5B9_9ACTN</name>
<dbReference type="EMBL" id="CP073720">
    <property type="protein sequence ID" value="UWP85238.1"/>
    <property type="molecule type" value="Genomic_DNA"/>
</dbReference>
<dbReference type="InterPro" id="IPR018060">
    <property type="entry name" value="HTH_AraC"/>
</dbReference>
<dbReference type="Gene3D" id="1.10.10.60">
    <property type="entry name" value="Homeodomain-like"/>
    <property type="match status" value="1"/>
</dbReference>
<proteinExistence type="predicted"/>
<sequence>MPELPLDRHVVVCSTDSDDVSGQFARELPAHRLEGNTEDLRLNARLHAVRLPHIVALYLAYGCEVRSSYDHTATSVWIQMPVSGSLRMQVSDTEFVCTTGQASVTSASGRVAMTWSHDCATLAFRIERRALEDELESLIDGPVEQPLRFEPVMDLASERVRSWFAIATSFTEELNAGSGLLEHPRVVTHAERLLLRGLLLSQPHSYSALLRDELPESTPWHVRAAVRLLEDRPEHSYTAVSLARDVGVGARALQDGFRQYVHASPMQFLRGARLNRVRADLLATTPATTTVADIAHRWGFAHLGRFAQYYRARYGESPSDTLRASG</sequence>
<keyword evidence="6" id="KW-1185">Reference proteome</keyword>
<reference evidence="5" key="1">
    <citation type="submission" date="2021-04" db="EMBL/GenBank/DDBJ databases">
        <authorList>
            <person name="Hartkoorn R.C."/>
            <person name="Beaudoing E."/>
            <person name="Hot D."/>
        </authorList>
    </citation>
    <scope>NUCLEOTIDE SEQUENCE</scope>
    <source>
        <strain evidence="5">NRRL B-16292</strain>
    </source>
</reference>
<evidence type="ECO:0000313" key="5">
    <source>
        <dbReference type="EMBL" id="UWP85238.1"/>
    </source>
</evidence>
<evidence type="ECO:0000259" key="4">
    <source>
        <dbReference type="PROSITE" id="PS01124"/>
    </source>
</evidence>
<dbReference type="InterPro" id="IPR018062">
    <property type="entry name" value="HTH_AraC-typ_CS"/>
</dbReference>
<evidence type="ECO:0000256" key="2">
    <source>
        <dbReference type="ARBA" id="ARBA00023125"/>
    </source>
</evidence>
<keyword evidence="2" id="KW-0238">DNA-binding</keyword>
<keyword evidence="3" id="KW-0804">Transcription</keyword>
<dbReference type="Pfam" id="PF12833">
    <property type="entry name" value="HTH_18"/>
    <property type="match status" value="1"/>
</dbReference>
<dbReference type="RefSeq" id="WP_259863320.1">
    <property type="nucleotide sequence ID" value="NZ_BAAAST010000006.1"/>
</dbReference>
<organism evidence="5 6">
    <name type="scientific">Dactylosporangium fulvum</name>
    <dbReference type="NCBI Taxonomy" id="53359"/>
    <lineage>
        <taxon>Bacteria</taxon>
        <taxon>Bacillati</taxon>
        <taxon>Actinomycetota</taxon>
        <taxon>Actinomycetes</taxon>
        <taxon>Micromonosporales</taxon>
        <taxon>Micromonosporaceae</taxon>
        <taxon>Dactylosporangium</taxon>
    </lineage>
</organism>
<dbReference type="Proteomes" id="UP001059617">
    <property type="component" value="Chromosome"/>
</dbReference>
<dbReference type="PROSITE" id="PS00041">
    <property type="entry name" value="HTH_ARAC_FAMILY_1"/>
    <property type="match status" value="1"/>
</dbReference>
<dbReference type="PANTHER" id="PTHR46796">
    <property type="entry name" value="HTH-TYPE TRANSCRIPTIONAL ACTIVATOR RHAS-RELATED"/>
    <property type="match status" value="1"/>
</dbReference>
<dbReference type="PANTHER" id="PTHR46796:SF12">
    <property type="entry name" value="HTH-TYPE DNA-BINDING TRANSCRIPTIONAL ACTIVATOR EUTR"/>
    <property type="match status" value="1"/>
</dbReference>
<dbReference type="SMART" id="SM00342">
    <property type="entry name" value="HTH_ARAC"/>
    <property type="match status" value="1"/>
</dbReference>
<evidence type="ECO:0000256" key="1">
    <source>
        <dbReference type="ARBA" id="ARBA00023015"/>
    </source>
</evidence>
<dbReference type="InterPro" id="IPR009057">
    <property type="entry name" value="Homeodomain-like_sf"/>
</dbReference>
<evidence type="ECO:0000313" key="6">
    <source>
        <dbReference type="Proteomes" id="UP001059617"/>
    </source>
</evidence>
<feature type="domain" description="HTH araC/xylS-type" evidence="4">
    <location>
        <begin position="223"/>
        <end position="324"/>
    </location>
</feature>